<evidence type="ECO:0000313" key="3">
    <source>
        <dbReference type="EMBL" id="KAL0202220.1"/>
    </source>
</evidence>
<organism evidence="3 4">
    <name type="scientific">Cirrhinus mrigala</name>
    <name type="common">Mrigala</name>
    <dbReference type="NCBI Taxonomy" id="683832"/>
    <lineage>
        <taxon>Eukaryota</taxon>
        <taxon>Metazoa</taxon>
        <taxon>Chordata</taxon>
        <taxon>Craniata</taxon>
        <taxon>Vertebrata</taxon>
        <taxon>Euteleostomi</taxon>
        <taxon>Actinopterygii</taxon>
        <taxon>Neopterygii</taxon>
        <taxon>Teleostei</taxon>
        <taxon>Ostariophysi</taxon>
        <taxon>Cypriniformes</taxon>
        <taxon>Cyprinidae</taxon>
        <taxon>Labeoninae</taxon>
        <taxon>Labeonini</taxon>
        <taxon>Cirrhinus</taxon>
    </lineage>
</organism>
<sequence>GISGFKIGRDQLEVLGGMCCFLSADYIQSSDPYVLEKLKQCEDLSAQQISALESVLLGGNTSYGYELTHTRTVTLVSCPLYELRLTPDLPLRPSDSWNRTTLENLGLLPLYLTTNIWGKFSQTNKQRFLKTFIRDLRKNDKASEMKILSMMNEVNKISRVKIKRSA</sequence>
<dbReference type="AlphaFoldDB" id="A0ABD0RY78"/>
<reference evidence="3 4" key="1">
    <citation type="submission" date="2024-05" db="EMBL/GenBank/DDBJ databases">
        <title>Genome sequencing and assembly of Indian major carp, Cirrhinus mrigala (Hamilton, 1822).</title>
        <authorList>
            <person name="Mohindra V."/>
            <person name="Chowdhury L.M."/>
            <person name="Lal K."/>
            <person name="Jena J.K."/>
        </authorList>
    </citation>
    <scope>NUCLEOTIDE SEQUENCE [LARGE SCALE GENOMIC DNA]</scope>
    <source>
        <strain evidence="3">CM1030</strain>
        <tissue evidence="3">Blood</tissue>
    </source>
</reference>
<evidence type="ECO:0000313" key="4">
    <source>
        <dbReference type="Proteomes" id="UP001529510"/>
    </source>
</evidence>
<feature type="non-terminal residue" evidence="3">
    <location>
        <position position="166"/>
    </location>
</feature>
<gene>
    <name evidence="3" type="ORF">M9458_000238</name>
</gene>
<feature type="non-terminal residue" evidence="3">
    <location>
        <position position="1"/>
    </location>
</feature>
<dbReference type="Proteomes" id="UP001529510">
    <property type="component" value="Unassembled WGS sequence"/>
</dbReference>
<keyword evidence="4" id="KW-1185">Reference proteome</keyword>
<dbReference type="PANTHER" id="PTHR23412">
    <property type="entry name" value="STEREOCILIN RELATED"/>
    <property type="match status" value="1"/>
</dbReference>
<proteinExistence type="predicted"/>
<protein>
    <submittedName>
        <fullName evidence="3">Uncharacterized protein</fullName>
    </submittedName>
</protein>
<dbReference type="EMBL" id="JAMKFB020000001">
    <property type="protein sequence ID" value="KAL0202220.1"/>
    <property type="molecule type" value="Genomic_DNA"/>
</dbReference>
<evidence type="ECO:0000256" key="1">
    <source>
        <dbReference type="ARBA" id="ARBA00022729"/>
    </source>
</evidence>
<accession>A0ABD0RY78</accession>
<dbReference type="PANTHER" id="PTHR23412:SF6">
    <property type="entry name" value="MESOTHELIN"/>
    <property type="match status" value="1"/>
</dbReference>
<keyword evidence="2" id="KW-0325">Glycoprotein</keyword>
<comment type="caution">
    <text evidence="3">The sequence shown here is derived from an EMBL/GenBank/DDBJ whole genome shotgun (WGS) entry which is preliminary data.</text>
</comment>
<keyword evidence="1" id="KW-0732">Signal</keyword>
<name>A0ABD0RY78_CIRMR</name>
<evidence type="ECO:0000256" key="2">
    <source>
        <dbReference type="ARBA" id="ARBA00023180"/>
    </source>
</evidence>
<dbReference type="InterPro" id="IPR026664">
    <property type="entry name" value="Stereocilin-rel"/>
</dbReference>